<dbReference type="GO" id="GO:0005886">
    <property type="term" value="C:plasma membrane"/>
    <property type="evidence" value="ECO:0007669"/>
    <property type="project" value="UniProtKB-SubCell"/>
</dbReference>
<feature type="transmembrane region" description="Helical" evidence="1">
    <location>
        <begin position="153"/>
        <end position="173"/>
    </location>
</feature>
<keyword evidence="1" id="KW-1133">Transmembrane helix</keyword>
<feature type="transmembrane region" description="Helical" evidence="1">
    <location>
        <begin position="66"/>
        <end position="85"/>
    </location>
</feature>
<proteinExistence type="predicted"/>
<keyword evidence="1" id="KW-0472">Membrane</keyword>
<dbReference type="AlphaFoldDB" id="X1MXI7"/>
<dbReference type="EMBL" id="BARV01006310">
    <property type="protein sequence ID" value="GAI11069.1"/>
    <property type="molecule type" value="Genomic_DNA"/>
</dbReference>
<evidence type="ECO:0000313" key="2">
    <source>
        <dbReference type="EMBL" id="GAI11069.1"/>
    </source>
</evidence>
<evidence type="ECO:0000256" key="1">
    <source>
        <dbReference type="SAM" id="Phobius"/>
    </source>
</evidence>
<evidence type="ECO:0008006" key="3">
    <source>
        <dbReference type="Google" id="ProtNLM"/>
    </source>
</evidence>
<dbReference type="PANTHER" id="PTHR43471">
    <property type="entry name" value="ABC TRANSPORTER PERMEASE"/>
    <property type="match status" value="1"/>
</dbReference>
<dbReference type="Pfam" id="PF12679">
    <property type="entry name" value="ABC2_membrane_2"/>
    <property type="match status" value="1"/>
</dbReference>
<dbReference type="GO" id="GO:0140359">
    <property type="term" value="F:ABC-type transporter activity"/>
    <property type="evidence" value="ECO:0007669"/>
    <property type="project" value="InterPro"/>
</dbReference>
<accession>X1MXI7</accession>
<reference evidence="2" key="1">
    <citation type="journal article" date="2014" name="Front. Microbiol.">
        <title>High frequency of phylogenetically diverse reductive dehalogenase-homologous genes in deep subseafloor sedimentary metagenomes.</title>
        <authorList>
            <person name="Kawai M."/>
            <person name="Futagami T."/>
            <person name="Toyoda A."/>
            <person name="Takaki Y."/>
            <person name="Nishi S."/>
            <person name="Hori S."/>
            <person name="Arai W."/>
            <person name="Tsubouchi T."/>
            <person name="Morono Y."/>
            <person name="Uchiyama I."/>
            <person name="Ito T."/>
            <person name="Fujiyama A."/>
            <person name="Inagaki F."/>
            <person name="Takami H."/>
        </authorList>
    </citation>
    <scope>NUCLEOTIDE SEQUENCE</scope>
    <source>
        <strain evidence="2">Expedition CK06-06</strain>
    </source>
</reference>
<gene>
    <name evidence="2" type="ORF">S06H3_12923</name>
</gene>
<dbReference type="PANTHER" id="PTHR43471:SF1">
    <property type="entry name" value="ABC TRANSPORTER PERMEASE PROTEIN NOSY-RELATED"/>
    <property type="match status" value="1"/>
</dbReference>
<feature type="non-terminal residue" evidence="2">
    <location>
        <position position="182"/>
    </location>
</feature>
<feature type="transmembrane region" description="Helical" evidence="1">
    <location>
        <begin position="112"/>
        <end position="133"/>
    </location>
</feature>
<organism evidence="2">
    <name type="scientific">marine sediment metagenome</name>
    <dbReference type="NCBI Taxonomy" id="412755"/>
    <lineage>
        <taxon>unclassified sequences</taxon>
        <taxon>metagenomes</taxon>
        <taxon>ecological metagenomes</taxon>
    </lineage>
</organism>
<feature type="transmembrane region" description="Helical" evidence="1">
    <location>
        <begin position="21"/>
        <end position="46"/>
    </location>
</feature>
<keyword evidence="1" id="KW-0812">Transmembrane</keyword>
<comment type="caution">
    <text evidence="2">The sequence shown here is derived from an EMBL/GenBank/DDBJ whole genome shotgun (WGS) entry which is preliminary data.</text>
</comment>
<protein>
    <recommendedName>
        <fullName evidence="3">ABC-2 type transporter domain-containing protein</fullName>
    </recommendedName>
</protein>
<name>X1MXI7_9ZZZZ</name>
<sequence>MRLSKVWTIASKDFKTYRKKRSILQSIIVFVLVVSIGLPFIIELVIVKAKNPPAAVLPGLIDAFSFWFVIGAAALPISIASYSLVGEKVQKSLEPLLAAPVTDTEVLAGKSIAAFVPAIASTYIGALIFMFLVDIFTLGKLTYLYFPNWNIGVILLLLAPLSCILSIGINVLISSRSNDIRA</sequence>